<name>A0ABR7GKN7_9FIRM</name>
<comment type="caution">
    <text evidence="3">The sequence shown here is derived from an EMBL/GenBank/DDBJ whole genome shotgun (WGS) entry which is preliminary data.</text>
</comment>
<sequence>MAGLLEVCADSVCSAVNAARGGADRIELCSALPLGGLSPDEDLFCMVRERVDIPVRVLLRPRAGDFLYDEDEFELLCCQAARFAGLGADGIVIGMLNPDGTLDAERMSALMTCGDGCGVTLHRAFDVCRDAHEALRTAKELGVDTILTSGQQARCADGAPLLRELVSESGEGLRILIGGGVNADVIRALAPQTGADAFHLSAKAVVPSSMEFRREAVPMGAAGLNEFELWRCDEGAVRAAREALDAVCTARKEN</sequence>
<dbReference type="HAMAP" id="MF_00795">
    <property type="entry name" value="CutC"/>
    <property type="match status" value="1"/>
</dbReference>
<evidence type="ECO:0000256" key="1">
    <source>
        <dbReference type="ARBA" id="ARBA00007768"/>
    </source>
</evidence>
<gene>
    <name evidence="2" type="primary">cutC</name>
    <name evidence="3" type="ORF">H8S02_02755</name>
</gene>
<reference evidence="3 4" key="1">
    <citation type="submission" date="2020-08" db="EMBL/GenBank/DDBJ databases">
        <title>Genome public.</title>
        <authorList>
            <person name="Liu C."/>
            <person name="Sun Q."/>
        </authorList>
    </citation>
    <scope>NUCLEOTIDE SEQUENCE [LARGE SCALE GENOMIC DNA]</scope>
    <source>
        <strain evidence="3 4">M2</strain>
    </source>
</reference>
<comment type="similarity">
    <text evidence="1 2">Belongs to the CutC family.</text>
</comment>
<dbReference type="SUPFAM" id="SSF110395">
    <property type="entry name" value="CutC-like"/>
    <property type="match status" value="1"/>
</dbReference>
<organism evidence="3 4">
    <name type="scientific">Agathobaculum hominis</name>
    <dbReference type="NCBI Taxonomy" id="2763014"/>
    <lineage>
        <taxon>Bacteria</taxon>
        <taxon>Bacillati</taxon>
        <taxon>Bacillota</taxon>
        <taxon>Clostridia</taxon>
        <taxon>Eubacteriales</taxon>
        <taxon>Butyricicoccaceae</taxon>
        <taxon>Agathobaculum</taxon>
    </lineage>
</organism>
<protein>
    <recommendedName>
        <fullName evidence="2">PF03932 family protein CutC</fullName>
    </recommendedName>
</protein>
<evidence type="ECO:0000313" key="4">
    <source>
        <dbReference type="Proteomes" id="UP000641741"/>
    </source>
</evidence>
<dbReference type="InterPro" id="IPR036822">
    <property type="entry name" value="CutC-like_dom_sf"/>
</dbReference>
<dbReference type="Pfam" id="PF03932">
    <property type="entry name" value="CutC"/>
    <property type="match status" value="1"/>
</dbReference>
<evidence type="ECO:0000256" key="2">
    <source>
        <dbReference type="HAMAP-Rule" id="MF_00795"/>
    </source>
</evidence>
<keyword evidence="2" id="KW-0963">Cytoplasm</keyword>
<dbReference type="InterPro" id="IPR005627">
    <property type="entry name" value="CutC-like"/>
</dbReference>
<dbReference type="Proteomes" id="UP000641741">
    <property type="component" value="Unassembled WGS sequence"/>
</dbReference>
<evidence type="ECO:0000313" key="3">
    <source>
        <dbReference type="EMBL" id="MBC5694871.1"/>
    </source>
</evidence>
<accession>A0ABR7GKN7</accession>
<dbReference type="PANTHER" id="PTHR12598:SF0">
    <property type="entry name" value="COPPER HOMEOSTASIS PROTEIN CUTC HOMOLOG"/>
    <property type="match status" value="1"/>
</dbReference>
<proteinExistence type="inferred from homology"/>
<dbReference type="Gene3D" id="3.20.20.380">
    <property type="entry name" value="Copper homeostasis (CutC) domain"/>
    <property type="match status" value="1"/>
</dbReference>
<comment type="subcellular location">
    <subcellularLocation>
        <location evidence="2">Cytoplasm</location>
    </subcellularLocation>
</comment>
<comment type="caution">
    <text evidence="2">Once thought to be involved in copper homeostasis, experiments in E.coli have shown this is not the case.</text>
</comment>
<dbReference type="PANTHER" id="PTHR12598">
    <property type="entry name" value="COPPER HOMEOSTASIS PROTEIN CUTC"/>
    <property type="match status" value="1"/>
</dbReference>
<dbReference type="EMBL" id="JACOPK010000002">
    <property type="protein sequence ID" value="MBC5694871.1"/>
    <property type="molecule type" value="Genomic_DNA"/>
</dbReference>
<keyword evidence="4" id="KW-1185">Reference proteome</keyword>